<evidence type="ECO:0000256" key="3">
    <source>
        <dbReference type="ARBA" id="ARBA00022801"/>
    </source>
</evidence>
<feature type="binding site" evidence="4">
    <location>
        <position position="135"/>
    </location>
    <ligand>
        <name>a divalent metal cation</name>
        <dbReference type="ChEBI" id="CHEBI:60240"/>
        <label>2</label>
    </ligand>
</feature>
<feature type="binding site" evidence="4">
    <location>
        <position position="8"/>
    </location>
    <ligand>
        <name>a divalent metal cation</name>
        <dbReference type="ChEBI" id="CHEBI:60240"/>
        <label>1</label>
    </ligand>
</feature>
<comment type="similarity">
    <text evidence="1">Belongs to the metallo-dependent hydrolases superfamily. TatD-type hydrolase family.</text>
</comment>
<dbReference type="GO" id="GO:0004536">
    <property type="term" value="F:DNA nuclease activity"/>
    <property type="evidence" value="ECO:0007669"/>
    <property type="project" value="InterPro"/>
</dbReference>
<dbReference type="AlphaFoldDB" id="A0A2P1NKU8"/>
<dbReference type="NCBIfam" id="TIGR00010">
    <property type="entry name" value="YchF/TatD family DNA exonuclease"/>
    <property type="match status" value="1"/>
</dbReference>
<dbReference type="PIRSF" id="PIRSF005902">
    <property type="entry name" value="DNase_TatD"/>
    <property type="match status" value="1"/>
</dbReference>
<evidence type="ECO:0000256" key="1">
    <source>
        <dbReference type="ARBA" id="ARBA00009275"/>
    </source>
</evidence>
<keyword evidence="2 4" id="KW-0479">Metal-binding</keyword>
<dbReference type="OrthoDB" id="9810005at2"/>
<dbReference type="EMBL" id="CP027792">
    <property type="protein sequence ID" value="AVP57660.1"/>
    <property type="molecule type" value="Genomic_DNA"/>
</dbReference>
<accession>A0A2P1NKU8</accession>
<gene>
    <name evidence="5" type="ORF">C7H73_08315</name>
</gene>
<dbReference type="Proteomes" id="UP000241829">
    <property type="component" value="Chromosome"/>
</dbReference>
<dbReference type="GO" id="GO:0005829">
    <property type="term" value="C:cytosol"/>
    <property type="evidence" value="ECO:0007669"/>
    <property type="project" value="TreeGrafter"/>
</dbReference>
<name>A0A2P1NKU8_9BURK</name>
<dbReference type="Gene3D" id="3.20.20.140">
    <property type="entry name" value="Metal-dependent hydrolases"/>
    <property type="match status" value="1"/>
</dbReference>
<feature type="binding site" evidence="4">
    <location>
        <position position="164"/>
    </location>
    <ligand>
        <name>a divalent metal cation</name>
        <dbReference type="ChEBI" id="CHEBI:60240"/>
        <label>2</label>
    </ligand>
</feature>
<protein>
    <submittedName>
        <fullName evidence="5">DNAase</fullName>
    </submittedName>
</protein>
<reference evidence="6" key="1">
    <citation type="submission" date="2018-03" db="EMBL/GenBank/DDBJ databases">
        <title>Genome sequencing of Melaminivora sp. strain SC2-7.</title>
        <authorList>
            <person name="Kim S.-J."/>
            <person name="Heo J."/>
            <person name="Ahn J.-H."/>
            <person name="Kwon S.-W."/>
        </authorList>
    </citation>
    <scope>NUCLEOTIDE SEQUENCE [LARGE SCALE GENOMIC DNA]</scope>
    <source>
        <strain evidence="6">SC2-7</strain>
    </source>
</reference>
<dbReference type="InterPro" id="IPR001130">
    <property type="entry name" value="TatD-like"/>
</dbReference>
<dbReference type="PROSITE" id="PS01091">
    <property type="entry name" value="TATD_3"/>
    <property type="match status" value="1"/>
</dbReference>
<keyword evidence="3" id="KW-0378">Hydrolase</keyword>
<evidence type="ECO:0000256" key="2">
    <source>
        <dbReference type="ARBA" id="ARBA00022723"/>
    </source>
</evidence>
<evidence type="ECO:0000256" key="4">
    <source>
        <dbReference type="PIRSR" id="PIRSR005902-1"/>
    </source>
</evidence>
<dbReference type="GO" id="GO:0016788">
    <property type="term" value="F:hydrolase activity, acting on ester bonds"/>
    <property type="evidence" value="ECO:0007669"/>
    <property type="project" value="InterPro"/>
</dbReference>
<keyword evidence="6" id="KW-1185">Reference proteome</keyword>
<feature type="binding site" evidence="4">
    <location>
        <position position="214"/>
    </location>
    <ligand>
        <name>a divalent metal cation</name>
        <dbReference type="ChEBI" id="CHEBI:60240"/>
        <label>1</label>
    </ligand>
</feature>
<dbReference type="InterPro" id="IPR015991">
    <property type="entry name" value="TatD/YcfH-like"/>
</dbReference>
<dbReference type="CDD" id="cd01310">
    <property type="entry name" value="TatD_DNAse"/>
    <property type="match status" value="1"/>
</dbReference>
<dbReference type="InterPro" id="IPR032466">
    <property type="entry name" value="Metal_Hydrolase"/>
</dbReference>
<dbReference type="PANTHER" id="PTHR46124">
    <property type="entry name" value="D-AMINOACYL-TRNA DEACYLASE"/>
    <property type="match status" value="1"/>
</dbReference>
<dbReference type="KEGG" id="melm:C7H73_08315"/>
<dbReference type="InterPro" id="IPR018228">
    <property type="entry name" value="DNase_TatD-rel_CS"/>
</dbReference>
<evidence type="ECO:0000313" key="6">
    <source>
        <dbReference type="Proteomes" id="UP000241829"/>
    </source>
</evidence>
<organism evidence="5 6">
    <name type="scientific">Pulveribacter suum</name>
    <dbReference type="NCBI Taxonomy" id="2116657"/>
    <lineage>
        <taxon>Bacteria</taxon>
        <taxon>Pseudomonadati</taxon>
        <taxon>Pseudomonadota</taxon>
        <taxon>Betaproteobacteria</taxon>
        <taxon>Burkholderiales</taxon>
        <taxon>Comamonadaceae</taxon>
        <taxon>Pulveribacter</taxon>
    </lineage>
</organism>
<feature type="binding site" evidence="4">
    <location>
        <position position="6"/>
    </location>
    <ligand>
        <name>a divalent metal cation</name>
        <dbReference type="ChEBI" id="CHEBI:60240"/>
        <label>1</label>
    </ligand>
</feature>
<dbReference type="GO" id="GO:0046872">
    <property type="term" value="F:metal ion binding"/>
    <property type="evidence" value="ECO:0007669"/>
    <property type="project" value="UniProtKB-KW"/>
</dbReference>
<feature type="binding site" evidence="4">
    <location>
        <position position="91"/>
    </location>
    <ligand>
        <name>a divalent metal cation</name>
        <dbReference type="ChEBI" id="CHEBI:60240"/>
        <label>1</label>
    </ligand>
</feature>
<dbReference type="SUPFAM" id="SSF51556">
    <property type="entry name" value="Metallo-dependent hydrolases"/>
    <property type="match status" value="1"/>
</dbReference>
<dbReference type="Pfam" id="PF01026">
    <property type="entry name" value="TatD_DNase"/>
    <property type="match status" value="1"/>
</dbReference>
<dbReference type="PANTHER" id="PTHR46124:SF2">
    <property type="entry name" value="D-AMINOACYL-TRNA DEACYLASE"/>
    <property type="match status" value="1"/>
</dbReference>
<dbReference type="FunFam" id="3.20.20.140:FF:000005">
    <property type="entry name" value="TatD family hydrolase"/>
    <property type="match status" value="1"/>
</dbReference>
<sequence length="272" mass="30223">MFVDSHCHLNFPELRGDLPRIRQAMADAQVDRALCICTTMEEFAEVHALATGHDNFWATVGVHPDTEDMTEPTVQDLVQRARLPRVVAIGETGLDYYGMQDRKGGRSIADLEWQRERFRTHIRAAREAGLPLVIHTRSASQDTLAILREEGEDGAGNRAGGVFHCFTETAQVARAALELGYYISFSGILTFKNAQDLRDVAAFVPMDRLMIETDSPYLAPVPYRGKTNSPAYVPYVAQQLAQVKGLTVEAVADATSRNFEQLFLSRAAQEHA</sequence>
<proteinExistence type="inferred from homology"/>
<evidence type="ECO:0000313" key="5">
    <source>
        <dbReference type="EMBL" id="AVP57660.1"/>
    </source>
</evidence>
<dbReference type="RefSeq" id="WP_106846212.1">
    <property type="nucleotide sequence ID" value="NZ_CP027792.1"/>
</dbReference>
<dbReference type="PROSITE" id="PS01137">
    <property type="entry name" value="TATD_1"/>
    <property type="match status" value="1"/>
</dbReference>